<proteinExistence type="predicted"/>
<dbReference type="AlphaFoldDB" id="H9MAB7"/>
<organism evidence="1">
    <name type="scientific">Pinus radiata</name>
    <name type="common">Monterey pine</name>
    <name type="synonym">Pinus insignis</name>
    <dbReference type="NCBI Taxonomy" id="3347"/>
    <lineage>
        <taxon>Eukaryota</taxon>
        <taxon>Viridiplantae</taxon>
        <taxon>Streptophyta</taxon>
        <taxon>Embryophyta</taxon>
        <taxon>Tracheophyta</taxon>
        <taxon>Spermatophyta</taxon>
        <taxon>Pinopsida</taxon>
        <taxon>Pinidae</taxon>
        <taxon>Conifers I</taxon>
        <taxon>Pinales</taxon>
        <taxon>Pinaceae</taxon>
        <taxon>Pinus</taxon>
        <taxon>Pinus subgen. Pinus</taxon>
    </lineage>
</organism>
<feature type="non-terminal residue" evidence="1">
    <location>
        <position position="1"/>
    </location>
</feature>
<dbReference type="EMBL" id="JQ262278">
    <property type="protein sequence ID" value="AEW08063.1"/>
    <property type="molecule type" value="Genomic_DNA"/>
</dbReference>
<accession>H9MAB7</accession>
<reference evidence="1" key="1">
    <citation type="submission" date="2011-12" db="EMBL/GenBank/DDBJ databases">
        <title>Nucleotide Diversity and Divergence in the Loblolly Pine Gene Space.</title>
        <authorList>
            <person name="Neale D.B."/>
            <person name="Wegrzyn J.L."/>
            <person name="Lee J.M."/>
            <person name="Eckert A.J."/>
            <person name="Liechty J.D."/>
            <person name="Stevens K.A."/>
            <person name="Langley C.H."/>
        </authorList>
    </citation>
    <scope>NUCLEOTIDE SEQUENCE</scope>
    <source>
        <strain evidence="1">13489</strain>
        <tissue evidence="1">Megagametophyte</tissue>
    </source>
</reference>
<gene>
    <name evidence="1" type="ORF">0_18170_02</name>
</gene>
<evidence type="ECO:0000313" key="1">
    <source>
        <dbReference type="EMBL" id="AEW08063.1"/>
    </source>
</evidence>
<protein>
    <submittedName>
        <fullName evidence="1">Uncharacterized protein</fullName>
    </submittedName>
</protein>
<name>H9MAB7_PINRA</name>
<sequence length="64" mass="7532">WQIALGSGFKCNSAVWKVLKETHPLETTVWDDRIQWYPCNTRKAYTDDYCNKFLHRLQAGIRAS</sequence>